<dbReference type="GO" id="GO:0033179">
    <property type="term" value="C:proton-transporting V-type ATPase, V0 domain"/>
    <property type="evidence" value="ECO:0007669"/>
    <property type="project" value="InterPro"/>
</dbReference>
<feature type="transmembrane region" description="Helical" evidence="8">
    <location>
        <begin position="353"/>
        <end position="386"/>
    </location>
</feature>
<dbReference type="Proteomes" id="UP000229784">
    <property type="component" value="Unassembled WGS sequence"/>
</dbReference>
<feature type="transmembrane region" description="Helical" evidence="8">
    <location>
        <begin position="555"/>
        <end position="576"/>
    </location>
</feature>
<comment type="similarity">
    <text evidence="2">Belongs to the V-ATPase 116 kDa subunit family.</text>
</comment>
<accession>A0A2M6XV28</accession>
<proteinExistence type="inferred from homology"/>
<dbReference type="InterPro" id="IPR002490">
    <property type="entry name" value="V-ATPase_116kDa_su"/>
</dbReference>
<feature type="transmembrane region" description="Helical" evidence="8">
    <location>
        <begin position="398"/>
        <end position="423"/>
    </location>
</feature>
<keyword evidence="7 8" id="KW-0472">Membrane</keyword>
<keyword evidence="3" id="KW-0813">Transport</keyword>
<keyword evidence="4 8" id="KW-0812">Transmembrane</keyword>
<feature type="transmembrane region" description="Helical" evidence="8">
    <location>
        <begin position="582"/>
        <end position="605"/>
    </location>
</feature>
<keyword evidence="5 8" id="KW-1133">Transmembrane helix</keyword>
<dbReference type="GO" id="GO:0051117">
    <property type="term" value="F:ATPase binding"/>
    <property type="evidence" value="ECO:0007669"/>
    <property type="project" value="TreeGrafter"/>
</dbReference>
<dbReference type="GO" id="GO:0016471">
    <property type="term" value="C:vacuolar proton-transporting V-type ATPase complex"/>
    <property type="evidence" value="ECO:0007669"/>
    <property type="project" value="TreeGrafter"/>
</dbReference>
<dbReference type="GO" id="GO:0046961">
    <property type="term" value="F:proton-transporting ATPase activity, rotational mechanism"/>
    <property type="evidence" value="ECO:0007669"/>
    <property type="project" value="InterPro"/>
</dbReference>
<evidence type="ECO:0000256" key="2">
    <source>
        <dbReference type="ARBA" id="ARBA00009904"/>
    </source>
</evidence>
<dbReference type="PANTHER" id="PTHR11629">
    <property type="entry name" value="VACUOLAR PROTON ATPASES"/>
    <property type="match status" value="1"/>
</dbReference>
<evidence type="ECO:0000256" key="3">
    <source>
        <dbReference type="ARBA" id="ARBA00022448"/>
    </source>
</evidence>
<evidence type="ECO:0000256" key="5">
    <source>
        <dbReference type="ARBA" id="ARBA00022989"/>
    </source>
</evidence>
<dbReference type="AlphaFoldDB" id="A0A2M6XV28"/>
<comment type="subcellular location">
    <subcellularLocation>
        <location evidence="1">Membrane</location>
        <topology evidence="1">Multi-pass membrane protein</topology>
    </subcellularLocation>
</comment>
<evidence type="ECO:0000256" key="4">
    <source>
        <dbReference type="ARBA" id="ARBA00022692"/>
    </source>
</evidence>
<gene>
    <name evidence="9" type="ORF">COT20_00630</name>
</gene>
<evidence type="ECO:0000256" key="8">
    <source>
        <dbReference type="SAM" id="Phobius"/>
    </source>
</evidence>
<dbReference type="GO" id="GO:0007035">
    <property type="term" value="P:vacuolar acidification"/>
    <property type="evidence" value="ECO:0007669"/>
    <property type="project" value="TreeGrafter"/>
</dbReference>
<evidence type="ECO:0000313" key="10">
    <source>
        <dbReference type="Proteomes" id="UP000229784"/>
    </source>
</evidence>
<reference evidence="10" key="1">
    <citation type="submission" date="2017-09" db="EMBL/GenBank/DDBJ databases">
        <title>Depth-based differentiation of microbial function through sediment-hosted aquifers and enrichment of novel symbionts in the deep terrestrial subsurface.</title>
        <authorList>
            <person name="Probst A.J."/>
            <person name="Ladd B."/>
            <person name="Jarett J.K."/>
            <person name="Geller-Mcgrath D.E."/>
            <person name="Sieber C.M.K."/>
            <person name="Emerson J.B."/>
            <person name="Anantharaman K."/>
            <person name="Thomas B.C."/>
            <person name="Malmstrom R."/>
            <person name="Stieglmeier M."/>
            <person name="Klingl A."/>
            <person name="Woyke T."/>
            <person name="Ryan C.M."/>
            <person name="Banfield J.F."/>
        </authorList>
    </citation>
    <scope>NUCLEOTIDE SEQUENCE [LARGE SCALE GENOMIC DNA]</scope>
</reference>
<name>A0A2M6XV28_9BACT</name>
<dbReference type="EMBL" id="PEXQ01000017">
    <property type="protein sequence ID" value="PIU16319.1"/>
    <property type="molecule type" value="Genomic_DNA"/>
</dbReference>
<keyword evidence="6" id="KW-0406">Ion transport</keyword>
<feature type="transmembrane region" description="Helical" evidence="8">
    <location>
        <begin position="475"/>
        <end position="495"/>
    </location>
</feature>
<feature type="transmembrane region" description="Helical" evidence="8">
    <location>
        <begin position="507"/>
        <end position="529"/>
    </location>
</feature>
<evidence type="ECO:0000256" key="1">
    <source>
        <dbReference type="ARBA" id="ARBA00004141"/>
    </source>
</evidence>
<feature type="transmembrane region" description="Helical" evidence="8">
    <location>
        <begin position="443"/>
        <end position="463"/>
    </location>
</feature>
<comment type="caution">
    <text evidence="9">The sequence shown here is derived from an EMBL/GenBank/DDBJ whole genome shotgun (WGS) entry which is preliminary data.</text>
</comment>
<sequence length="644" mass="73065">MIKIAKKYLLAFSKERIKEASLWVSRAGCFEVSTNWPMDNTPDEKIAQALQAVEYQLSSLDFAVSYLAPLTKKESFIKKLKQPKIIVDKKMRAALGVDRRKELFKEVKRLEVIEKQLSGFQREEREIAQQLKDLQGFSDLDFLPQETKYSVSFLLSASYAATERLAETTREHSWYLRELFASSGKHFFVLFGPLSDKEEILTALKELKVEIVQYNFKQPPFQEWQKLSARLKIISQERSGLQKELSMLADSFSKFKIYRDLLAVKKTKLEVQRRAWQKGLLAYLVFWAFEDDLKKLYSKSKKLGGEMILSQLEPEKNEEPPIILENNKLMRPFQYVTEIFGMPRSNEIDPTPYLSFFFILFFGICLTDAGYGIVLIATTIFALFFLKKVIKDTKLVILLFYGGIATLLMGILFGGYFGMPASVLEKWPWLLRLKQIDPIEDTVLFMLIAFALGYLQVFFAQIVKVISGIKNQNRSLALSGFSWMLFYLVLILLGASFRWPVLKTVSYFALAIGGIFVIAAESGGVKIFLKPLVGAIKMLQGLIGTMSDVLSYSRLVALGLATGVIALIVNQIAILLGGMIPYVGFLITGLIMVGGHIFNLGINALGAFIHSGRLQFVEFFPKFLEGGGKRFQPTKTNLKYIEIV</sequence>
<evidence type="ECO:0000256" key="6">
    <source>
        <dbReference type="ARBA" id="ARBA00023065"/>
    </source>
</evidence>
<dbReference type="PANTHER" id="PTHR11629:SF63">
    <property type="entry name" value="V-TYPE PROTON ATPASE SUBUNIT A"/>
    <property type="match status" value="1"/>
</dbReference>
<evidence type="ECO:0000256" key="7">
    <source>
        <dbReference type="ARBA" id="ARBA00023136"/>
    </source>
</evidence>
<evidence type="ECO:0000313" key="9">
    <source>
        <dbReference type="EMBL" id="PIU16319.1"/>
    </source>
</evidence>
<dbReference type="Pfam" id="PF01496">
    <property type="entry name" value="V_ATPase_I"/>
    <property type="match status" value="1"/>
</dbReference>
<organism evidence="9 10">
    <name type="scientific">bacterium (Candidatus Gribaldobacteria) CG08_land_8_20_14_0_20_39_15</name>
    <dbReference type="NCBI Taxonomy" id="2014273"/>
    <lineage>
        <taxon>Bacteria</taxon>
        <taxon>Candidatus Gribaldobacteria</taxon>
    </lineage>
</organism>
<protein>
    <submittedName>
        <fullName evidence="9">Uncharacterized protein</fullName>
    </submittedName>
</protein>